<name>A0ACB7RKQ0_HYAAI</name>
<evidence type="ECO:0000313" key="1">
    <source>
        <dbReference type="EMBL" id="KAH6922236.1"/>
    </source>
</evidence>
<evidence type="ECO:0000313" key="2">
    <source>
        <dbReference type="Proteomes" id="UP000821845"/>
    </source>
</evidence>
<reference evidence="1" key="1">
    <citation type="submission" date="2020-05" db="EMBL/GenBank/DDBJ databases">
        <title>Large-scale comparative analyses of tick genomes elucidate their genetic diversity and vector capacities.</title>
        <authorList>
            <person name="Jia N."/>
            <person name="Wang J."/>
            <person name="Shi W."/>
            <person name="Du L."/>
            <person name="Sun Y."/>
            <person name="Zhan W."/>
            <person name="Jiang J."/>
            <person name="Wang Q."/>
            <person name="Zhang B."/>
            <person name="Ji P."/>
            <person name="Sakyi L.B."/>
            <person name="Cui X."/>
            <person name="Yuan T."/>
            <person name="Jiang B."/>
            <person name="Yang W."/>
            <person name="Lam T.T.-Y."/>
            <person name="Chang Q."/>
            <person name="Ding S."/>
            <person name="Wang X."/>
            <person name="Zhu J."/>
            <person name="Ruan X."/>
            <person name="Zhao L."/>
            <person name="Wei J."/>
            <person name="Que T."/>
            <person name="Du C."/>
            <person name="Cheng J."/>
            <person name="Dai P."/>
            <person name="Han X."/>
            <person name="Huang E."/>
            <person name="Gao Y."/>
            <person name="Liu J."/>
            <person name="Shao H."/>
            <person name="Ye R."/>
            <person name="Li L."/>
            <person name="Wei W."/>
            <person name="Wang X."/>
            <person name="Wang C."/>
            <person name="Yang T."/>
            <person name="Huo Q."/>
            <person name="Li W."/>
            <person name="Guo W."/>
            <person name="Chen H."/>
            <person name="Zhou L."/>
            <person name="Ni X."/>
            <person name="Tian J."/>
            <person name="Zhou Y."/>
            <person name="Sheng Y."/>
            <person name="Liu T."/>
            <person name="Pan Y."/>
            <person name="Xia L."/>
            <person name="Li J."/>
            <person name="Zhao F."/>
            <person name="Cao W."/>
        </authorList>
    </citation>
    <scope>NUCLEOTIDE SEQUENCE</scope>
    <source>
        <strain evidence="1">Hyas-2018</strain>
    </source>
</reference>
<comment type="caution">
    <text evidence="1">The sequence shown here is derived from an EMBL/GenBank/DDBJ whole genome shotgun (WGS) entry which is preliminary data.</text>
</comment>
<dbReference type="EMBL" id="CM023489">
    <property type="protein sequence ID" value="KAH6922236.1"/>
    <property type="molecule type" value="Genomic_DNA"/>
</dbReference>
<sequence>MTPVALRALHPITKHENGGADGHSCVSQLVNVLPKAPAFQRPLRWNSLPSFNEARNDVEEATPVPSFHHTGPHRRQRGRRLWPHLESVERNGPLLLLRDLRACCLPQAEPTRRGP</sequence>
<keyword evidence="2" id="KW-1185">Reference proteome</keyword>
<proteinExistence type="predicted"/>
<gene>
    <name evidence="1" type="ORF">HPB50_011032</name>
</gene>
<protein>
    <submittedName>
        <fullName evidence="1">Uncharacterized protein</fullName>
    </submittedName>
</protein>
<organism evidence="1 2">
    <name type="scientific">Hyalomma asiaticum</name>
    <name type="common">Tick</name>
    <dbReference type="NCBI Taxonomy" id="266040"/>
    <lineage>
        <taxon>Eukaryota</taxon>
        <taxon>Metazoa</taxon>
        <taxon>Ecdysozoa</taxon>
        <taxon>Arthropoda</taxon>
        <taxon>Chelicerata</taxon>
        <taxon>Arachnida</taxon>
        <taxon>Acari</taxon>
        <taxon>Parasitiformes</taxon>
        <taxon>Ixodida</taxon>
        <taxon>Ixodoidea</taxon>
        <taxon>Ixodidae</taxon>
        <taxon>Hyalomminae</taxon>
        <taxon>Hyalomma</taxon>
    </lineage>
</organism>
<dbReference type="Proteomes" id="UP000821845">
    <property type="component" value="Chromosome 9"/>
</dbReference>
<accession>A0ACB7RKQ0</accession>